<keyword evidence="1" id="KW-0812">Transmembrane</keyword>
<dbReference type="AlphaFoldDB" id="A0A6C0HFJ5"/>
<keyword evidence="1" id="KW-0472">Membrane</keyword>
<reference evidence="2" key="1">
    <citation type="journal article" date="2020" name="Nature">
        <title>Giant virus diversity and host interactions through global metagenomics.</title>
        <authorList>
            <person name="Schulz F."/>
            <person name="Roux S."/>
            <person name="Paez-Espino D."/>
            <person name="Jungbluth S."/>
            <person name="Walsh D.A."/>
            <person name="Denef V.J."/>
            <person name="McMahon K.D."/>
            <person name="Konstantinidis K.T."/>
            <person name="Eloe-Fadrosh E.A."/>
            <person name="Kyrpides N.C."/>
            <person name="Woyke T."/>
        </authorList>
    </citation>
    <scope>NUCLEOTIDE SEQUENCE</scope>
    <source>
        <strain evidence="2">GVMAG-M-3300023179-99</strain>
    </source>
</reference>
<keyword evidence="1" id="KW-1133">Transmembrane helix</keyword>
<feature type="transmembrane region" description="Helical" evidence="1">
    <location>
        <begin position="36"/>
        <end position="53"/>
    </location>
</feature>
<protein>
    <submittedName>
        <fullName evidence="2">Uncharacterized protein</fullName>
    </submittedName>
</protein>
<evidence type="ECO:0000313" key="2">
    <source>
        <dbReference type="EMBL" id="QHT79378.1"/>
    </source>
</evidence>
<organism evidence="2">
    <name type="scientific">viral metagenome</name>
    <dbReference type="NCBI Taxonomy" id="1070528"/>
    <lineage>
        <taxon>unclassified sequences</taxon>
        <taxon>metagenomes</taxon>
        <taxon>organismal metagenomes</taxon>
    </lineage>
</organism>
<name>A0A6C0HFJ5_9ZZZZ</name>
<dbReference type="EMBL" id="MN739948">
    <property type="protein sequence ID" value="QHT79378.1"/>
    <property type="molecule type" value="Genomic_DNA"/>
</dbReference>
<proteinExistence type="predicted"/>
<evidence type="ECO:0000256" key="1">
    <source>
        <dbReference type="SAM" id="Phobius"/>
    </source>
</evidence>
<feature type="transmembrane region" description="Helical" evidence="1">
    <location>
        <begin position="6"/>
        <end position="24"/>
    </location>
</feature>
<sequence>MEVLNIIVSLLFLAGGIWAIMYWLYPYMQVHTTNPILYTGLVIGGVFLVLFLFRKNGDGLTGMFFVGDLIRFIK</sequence>
<accession>A0A6C0HFJ5</accession>